<comment type="caution">
    <text evidence="2">The sequence shown here is derived from an EMBL/GenBank/DDBJ whole genome shotgun (WGS) entry which is preliminary data.</text>
</comment>
<feature type="chain" id="PRO_5035173665" evidence="1">
    <location>
        <begin position="18"/>
        <end position="297"/>
    </location>
</feature>
<evidence type="ECO:0000313" key="3">
    <source>
        <dbReference type="Proteomes" id="UP000786811"/>
    </source>
</evidence>
<keyword evidence="1" id="KW-0732">Signal</keyword>
<accession>A0A8J2H618</accession>
<dbReference type="EMBL" id="CAJNRD030001117">
    <property type="protein sequence ID" value="CAG5077760.1"/>
    <property type="molecule type" value="Genomic_DNA"/>
</dbReference>
<dbReference type="OrthoDB" id="7659010at2759"/>
<dbReference type="AlphaFoldDB" id="A0A8J2H618"/>
<reference evidence="2" key="1">
    <citation type="submission" date="2021-04" db="EMBL/GenBank/DDBJ databases">
        <authorList>
            <person name="Chebbi M.A.C M."/>
        </authorList>
    </citation>
    <scope>NUCLEOTIDE SEQUENCE</scope>
</reference>
<dbReference type="Proteomes" id="UP000786811">
    <property type="component" value="Unassembled WGS sequence"/>
</dbReference>
<evidence type="ECO:0000313" key="2">
    <source>
        <dbReference type="EMBL" id="CAG5077760.1"/>
    </source>
</evidence>
<name>A0A8J2H618_COTCN</name>
<protein>
    <submittedName>
        <fullName evidence="2">Uncharacterized protein</fullName>
    </submittedName>
</protein>
<keyword evidence="3" id="KW-1185">Reference proteome</keyword>
<proteinExistence type="predicted"/>
<organism evidence="2 3">
    <name type="scientific">Cotesia congregata</name>
    <name type="common">Parasitoid wasp</name>
    <name type="synonym">Apanteles congregatus</name>
    <dbReference type="NCBI Taxonomy" id="51543"/>
    <lineage>
        <taxon>Eukaryota</taxon>
        <taxon>Metazoa</taxon>
        <taxon>Ecdysozoa</taxon>
        <taxon>Arthropoda</taxon>
        <taxon>Hexapoda</taxon>
        <taxon>Insecta</taxon>
        <taxon>Pterygota</taxon>
        <taxon>Neoptera</taxon>
        <taxon>Endopterygota</taxon>
        <taxon>Hymenoptera</taxon>
        <taxon>Apocrita</taxon>
        <taxon>Ichneumonoidea</taxon>
        <taxon>Braconidae</taxon>
        <taxon>Microgastrinae</taxon>
        <taxon>Cotesia</taxon>
    </lineage>
</organism>
<gene>
    <name evidence="2" type="ORF">HICCMSTLAB_LOCUS2551</name>
</gene>
<feature type="signal peptide" evidence="1">
    <location>
        <begin position="1"/>
        <end position="17"/>
    </location>
</feature>
<sequence>MRLHFFIFICVVNSVFAQLPNEDDKHGIGNVQHEETPCGIEALIYGGVGYTNTRPGPLFDDEYLPTCSCYQNLFESQRNYIYEDLKLYKASSGSGGYGEFQGFGGGDITLPGVNCIDNDRKPITGPERSGITYQVNLNRTVMTVKENEYFTAGPEGNNKNGYNYIEFSKTVDEDSTFKLGKVSLKNGKKLIFDSSDHVDQDSMKDICEKHTPRSIEDNLMKILRAGIFNDSECPIMEGSNFTAPNSIDPFLMTFNQKMNCGYYLLNYQIDTPDTDDALALYYIFEIKEDEDCLKEEK</sequence>
<evidence type="ECO:0000256" key="1">
    <source>
        <dbReference type="SAM" id="SignalP"/>
    </source>
</evidence>